<dbReference type="EMBL" id="JANJYJ010000003">
    <property type="protein sequence ID" value="KAK3224037.1"/>
    <property type="molecule type" value="Genomic_DNA"/>
</dbReference>
<dbReference type="AlphaFoldDB" id="A0AAE0AUW2"/>
<dbReference type="InterPro" id="IPR028226">
    <property type="entry name" value="LIN37"/>
</dbReference>
<dbReference type="Proteomes" id="UP001281410">
    <property type="component" value="Unassembled WGS sequence"/>
</dbReference>
<feature type="compositionally biased region" description="Polar residues" evidence="1">
    <location>
        <begin position="148"/>
        <end position="158"/>
    </location>
</feature>
<feature type="compositionally biased region" description="Low complexity" evidence="1">
    <location>
        <begin position="1"/>
        <end position="14"/>
    </location>
</feature>
<dbReference type="GO" id="GO:0017053">
    <property type="term" value="C:transcription repressor complex"/>
    <property type="evidence" value="ECO:0007669"/>
    <property type="project" value="InterPro"/>
</dbReference>
<evidence type="ECO:0000313" key="2">
    <source>
        <dbReference type="EMBL" id="KAK3224037.1"/>
    </source>
</evidence>
<reference evidence="2" key="1">
    <citation type="journal article" date="2023" name="Plant J.">
        <title>Genome sequences and population genomics provide insights into the demographic history, inbreeding, and mutation load of two 'living fossil' tree species of Dipteronia.</title>
        <authorList>
            <person name="Feng Y."/>
            <person name="Comes H.P."/>
            <person name="Chen J."/>
            <person name="Zhu S."/>
            <person name="Lu R."/>
            <person name="Zhang X."/>
            <person name="Li P."/>
            <person name="Qiu J."/>
            <person name="Olsen K.M."/>
            <person name="Qiu Y."/>
        </authorList>
    </citation>
    <scope>NUCLEOTIDE SEQUENCE</scope>
    <source>
        <strain evidence="2">NBL</strain>
    </source>
</reference>
<accession>A0AAE0AUW2</accession>
<feature type="compositionally biased region" description="Acidic residues" evidence="1">
    <location>
        <begin position="232"/>
        <end position="244"/>
    </location>
</feature>
<comment type="caution">
    <text evidence="2">The sequence shown here is derived from an EMBL/GenBank/DDBJ whole genome shotgun (WGS) entry which is preliminary data.</text>
</comment>
<evidence type="ECO:0000313" key="3">
    <source>
        <dbReference type="Proteomes" id="UP001281410"/>
    </source>
</evidence>
<proteinExistence type="predicted"/>
<dbReference type="PANTHER" id="PTHR37173:SF1">
    <property type="entry name" value="PROLINE-RICH FAMILY PROTEIN"/>
    <property type="match status" value="1"/>
</dbReference>
<feature type="compositionally biased region" description="Polar residues" evidence="1">
    <location>
        <begin position="65"/>
        <end position="79"/>
    </location>
</feature>
<feature type="region of interest" description="Disordered" evidence="1">
    <location>
        <begin position="1"/>
        <end position="161"/>
    </location>
</feature>
<feature type="region of interest" description="Disordered" evidence="1">
    <location>
        <begin position="228"/>
        <end position="254"/>
    </location>
</feature>
<feature type="compositionally biased region" description="Polar residues" evidence="1">
    <location>
        <begin position="29"/>
        <end position="45"/>
    </location>
</feature>
<dbReference type="PANTHER" id="PTHR37173">
    <property type="entry name" value="HYDROXYPROLINE-RICH GLYCOPROTEIN FAMILY PROTEIN"/>
    <property type="match status" value="1"/>
</dbReference>
<dbReference type="Pfam" id="PF15306">
    <property type="entry name" value="LIN37"/>
    <property type="match status" value="1"/>
</dbReference>
<sequence length="303" mass="33866">MSATATHSFSTATTSPPPPTQQQQQQQQMYQNIRPPSTSNPSASQGIIYPVASSGRGFIPKPYRPNSTDQTVTVANPSNGGYPPRHGPLLSYPPHPRPPLDVNHQNHHIVRPSLNQQQQQHHHHHHPYHNPPIKGIPVSSAHPKVAPSPSSTSDSNGYKTLRNKKEETIVMIKDRKVRISDGATLYTLCRSWLRNGIPEETQPQYGDGIKSLPRPLPMAMADINVVNKKEGEEEEGSEKEEDETSVDHLSAQDLLKRHVKHAKRVRGQLREKRTKRIERFKTRLGLLLPPLVEPTRNDVAAGN</sequence>
<name>A0AAE0AUW2_9ROSI</name>
<organism evidence="2 3">
    <name type="scientific">Dipteronia sinensis</name>
    <dbReference type="NCBI Taxonomy" id="43782"/>
    <lineage>
        <taxon>Eukaryota</taxon>
        <taxon>Viridiplantae</taxon>
        <taxon>Streptophyta</taxon>
        <taxon>Embryophyta</taxon>
        <taxon>Tracheophyta</taxon>
        <taxon>Spermatophyta</taxon>
        <taxon>Magnoliopsida</taxon>
        <taxon>eudicotyledons</taxon>
        <taxon>Gunneridae</taxon>
        <taxon>Pentapetalae</taxon>
        <taxon>rosids</taxon>
        <taxon>malvids</taxon>
        <taxon>Sapindales</taxon>
        <taxon>Sapindaceae</taxon>
        <taxon>Hippocastanoideae</taxon>
        <taxon>Acereae</taxon>
        <taxon>Dipteronia</taxon>
    </lineage>
</organism>
<keyword evidence="3" id="KW-1185">Reference proteome</keyword>
<evidence type="ECO:0000256" key="1">
    <source>
        <dbReference type="SAM" id="MobiDB-lite"/>
    </source>
</evidence>
<protein>
    <submittedName>
        <fullName evidence="2">Uncharacterized protein</fullName>
    </submittedName>
</protein>
<gene>
    <name evidence="2" type="ORF">Dsin_011062</name>
</gene>